<keyword evidence="5 9" id="KW-0812">Transmembrane</keyword>
<gene>
    <name evidence="10" type="ORF">FF38_06039</name>
</gene>
<dbReference type="GO" id="GO:0005886">
    <property type="term" value="C:plasma membrane"/>
    <property type="evidence" value="ECO:0007669"/>
    <property type="project" value="UniProtKB-SubCell"/>
</dbReference>
<sequence length="199" mass="22658">MQPSFVNVLNVYSFCNWHDVSWGTKGSDTVTALPAVTAVKEGGHAIVEEAVLDLADIDKRFQQVVKRALEPYKSKKTKSKTTVEDQSKMFRTYLVVTWLVSNVILIWAITSTDSQSVGMNVSVRERIAYFFATLLWANAVVAIVRIIGCVLFLIATFFRRVAATKFAKLEKLNLDRRLCYLEITKVRHTHHHIEFHPNT</sequence>
<dbReference type="GO" id="GO:0004100">
    <property type="term" value="F:chitin synthase activity"/>
    <property type="evidence" value="ECO:0007669"/>
    <property type="project" value="InterPro"/>
</dbReference>
<dbReference type="Proteomes" id="UP000037069">
    <property type="component" value="Unassembled WGS sequence"/>
</dbReference>
<dbReference type="GO" id="GO:0071555">
    <property type="term" value="P:cell wall organization"/>
    <property type="evidence" value="ECO:0007669"/>
    <property type="project" value="UniProtKB-KW"/>
</dbReference>
<evidence type="ECO:0000256" key="3">
    <source>
        <dbReference type="ARBA" id="ARBA00022676"/>
    </source>
</evidence>
<feature type="transmembrane region" description="Helical" evidence="9">
    <location>
        <begin position="90"/>
        <end position="109"/>
    </location>
</feature>
<keyword evidence="11" id="KW-1185">Reference proteome</keyword>
<dbReference type="EMBL" id="JRES01001174">
    <property type="protein sequence ID" value="KNC24777.1"/>
    <property type="molecule type" value="Genomic_DNA"/>
</dbReference>
<dbReference type="PANTHER" id="PTHR22914:SF11">
    <property type="entry name" value="CHITIN SYNTHASE B"/>
    <property type="match status" value="1"/>
</dbReference>
<evidence type="ECO:0000256" key="5">
    <source>
        <dbReference type="ARBA" id="ARBA00022692"/>
    </source>
</evidence>
<evidence type="ECO:0000313" key="11">
    <source>
        <dbReference type="Proteomes" id="UP000037069"/>
    </source>
</evidence>
<keyword evidence="4" id="KW-0808">Transferase</keyword>
<keyword evidence="7" id="KW-0961">Cell wall biogenesis/degradation</keyword>
<comment type="subcellular location">
    <subcellularLocation>
        <location evidence="1">Cell membrane</location>
        <topology evidence="1">Multi-pass membrane protein</topology>
    </subcellularLocation>
</comment>
<reference evidence="10 11" key="1">
    <citation type="journal article" date="2015" name="Nat. Commun.">
        <title>Lucilia cuprina genome unlocks parasitic fly biology to underpin future interventions.</title>
        <authorList>
            <person name="Anstead C.A."/>
            <person name="Korhonen P.K."/>
            <person name="Young N.D."/>
            <person name="Hall R.S."/>
            <person name="Jex A.R."/>
            <person name="Murali S.C."/>
            <person name="Hughes D.S."/>
            <person name="Lee S.F."/>
            <person name="Perry T."/>
            <person name="Stroehlein A.J."/>
            <person name="Ansell B.R."/>
            <person name="Breugelmans B."/>
            <person name="Hofmann A."/>
            <person name="Qu J."/>
            <person name="Dugan S."/>
            <person name="Lee S.L."/>
            <person name="Chao H."/>
            <person name="Dinh H."/>
            <person name="Han Y."/>
            <person name="Doddapaneni H.V."/>
            <person name="Worley K.C."/>
            <person name="Muzny D.M."/>
            <person name="Ioannidis P."/>
            <person name="Waterhouse R.M."/>
            <person name="Zdobnov E.M."/>
            <person name="James P.J."/>
            <person name="Bagnall N.H."/>
            <person name="Kotze A.C."/>
            <person name="Gibbs R.A."/>
            <person name="Richards S."/>
            <person name="Batterham P."/>
            <person name="Gasser R.B."/>
        </authorList>
    </citation>
    <scope>NUCLEOTIDE SEQUENCE [LARGE SCALE GENOMIC DNA]</scope>
    <source>
        <strain evidence="10 11">LS</strain>
        <tissue evidence="10">Full body</tissue>
    </source>
</reference>
<evidence type="ECO:0000256" key="6">
    <source>
        <dbReference type="ARBA" id="ARBA00023136"/>
    </source>
</evidence>
<evidence type="ECO:0000256" key="2">
    <source>
        <dbReference type="ARBA" id="ARBA00022475"/>
    </source>
</evidence>
<comment type="caution">
    <text evidence="10">The sequence shown here is derived from an EMBL/GenBank/DDBJ whole genome shotgun (WGS) entry which is preliminary data.</text>
</comment>
<evidence type="ECO:0000256" key="4">
    <source>
        <dbReference type="ARBA" id="ARBA00022679"/>
    </source>
</evidence>
<accession>A0A0L0BXM0</accession>
<keyword evidence="2" id="KW-1003">Cell membrane</keyword>
<comment type="similarity">
    <text evidence="8">Belongs to the chitin synthase family. Class III subfamily.</text>
</comment>
<evidence type="ECO:0000256" key="8">
    <source>
        <dbReference type="ARBA" id="ARBA00038055"/>
    </source>
</evidence>
<feature type="transmembrane region" description="Helical" evidence="9">
    <location>
        <begin position="129"/>
        <end position="158"/>
    </location>
</feature>
<dbReference type="PANTHER" id="PTHR22914">
    <property type="entry name" value="CHITIN SYNTHASE"/>
    <property type="match status" value="1"/>
</dbReference>
<dbReference type="STRING" id="7375.A0A0L0BXM0"/>
<evidence type="ECO:0000256" key="1">
    <source>
        <dbReference type="ARBA" id="ARBA00004651"/>
    </source>
</evidence>
<keyword evidence="6 9" id="KW-0472">Membrane</keyword>
<dbReference type="GO" id="GO:0006031">
    <property type="term" value="P:chitin biosynthetic process"/>
    <property type="evidence" value="ECO:0007669"/>
    <property type="project" value="TreeGrafter"/>
</dbReference>
<evidence type="ECO:0000256" key="9">
    <source>
        <dbReference type="SAM" id="Phobius"/>
    </source>
</evidence>
<dbReference type="AlphaFoldDB" id="A0A0L0BXM0"/>
<evidence type="ECO:0000313" key="10">
    <source>
        <dbReference type="EMBL" id="KNC24777.1"/>
    </source>
</evidence>
<organism evidence="10 11">
    <name type="scientific">Lucilia cuprina</name>
    <name type="common">Green bottle fly</name>
    <name type="synonym">Australian sheep blowfly</name>
    <dbReference type="NCBI Taxonomy" id="7375"/>
    <lineage>
        <taxon>Eukaryota</taxon>
        <taxon>Metazoa</taxon>
        <taxon>Ecdysozoa</taxon>
        <taxon>Arthropoda</taxon>
        <taxon>Hexapoda</taxon>
        <taxon>Insecta</taxon>
        <taxon>Pterygota</taxon>
        <taxon>Neoptera</taxon>
        <taxon>Endopterygota</taxon>
        <taxon>Diptera</taxon>
        <taxon>Brachycera</taxon>
        <taxon>Muscomorpha</taxon>
        <taxon>Oestroidea</taxon>
        <taxon>Calliphoridae</taxon>
        <taxon>Luciliinae</taxon>
        <taxon>Lucilia</taxon>
    </lineage>
</organism>
<proteinExistence type="inferred from homology"/>
<keyword evidence="9" id="KW-1133">Transmembrane helix</keyword>
<dbReference type="InterPro" id="IPR004835">
    <property type="entry name" value="Chitin_synth"/>
</dbReference>
<protein>
    <submittedName>
        <fullName evidence="10">Uncharacterized protein</fullName>
    </submittedName>
</protein>
<evidence type="ECO:0000256" key="7">
    <source>
        <dbReference type="ARBA" id="ARBA00023316"/>
    </source>
</evidence>
<keyword evidence="3" id="KW-0328">Glycosyltransferase</keyword>
<name>A0A0L0BXM0_LUCCU</name>